<keyword evidence="1" id="KW-0472">Membrane</keyword>
<keyword evidence="3" id="KW-1185">Reference proteome</keyword>
<organism evidence="2 3">
    <name type="scientific">Antarctobacter heliothermus</name>
    <dbReference type="NCBI Taxonomy" id="74033"/>
    <lineage>
        <taxon>Bacteria</taxon>
        <taxon>Pseudomonadati</taxon>
        <taxon>Pseudomonadota</taxon>
        <taxon>Alphaproteobacteria</taxon>
        <taxon>Rhodobacterales</taxon>
        <taxon>Roseobacteraceae</taxon>
        <taxon>Antarctobacter</taxon>
    </lineage>
</organism>
<proteinExistence type="predicted"/>
<accession>A0A222EAB3</accession>
<protein>
    <recommendedName>
        <fullName evidence="4">Dihydroorotate dehydrogenase</fullName>
    </recommendedName>
</protein>
<evidence type="ECO:0000256" key="1">
    <source>
        <dbReference type="SAM" id="Phobius"/>
    </source>
</evidence>
<reference evidence="2 3" key="1">
    <citation type="submission" date="2017-07" db="EMBL/GenBank/DDBJ databases">
        <title>Genome Sequence of Antarctobacter heliothermus Strain SMS3 Isolated from a culture of the Diatom Skeletonema marinoi.</title>
        <authorList>
            <person name="Topel M."/>
            <person name="Pinder M.I.M."/>
            <person name="Johansson O.N."/>
            <person name="Kourtchenko O."/>
            <person name="Godhe A."/>
            <person name="Clarke A.K."/>
        </authorList>
    </citation>
    <scope>NUCLEOTIDE SEQUENCE [LARGE SCALE GENOMIC DNA]</scope>
    <source>
        <strain evidence="2 3">SMS3</strain>
    </source>
</reference>
<dbReference type="KEGG" id="aht:ANTHELSMS3_04517"/>
<dbReference type="AlphaFoldDB" id="A0A222EAB3"/>
<dbReference type="EMBL" id="CP022540">
    <property type="protein sequence ID" value="ASP23116.1"/>
    <property type="molecule type" value="Genomic_DNA"/>
</dbReference>
<feature type="transmembrane region" description="Helical" evidence="1">
    <location>
        <begin position="84"/>
        <end position="105"/>
    </location>
</feature>
<keyword evidence="1" id="KW-0812">Transmembrane</keyword>
<keyword evidence="1" id="KW-1133">Transmembrane helix</keyword>
<dbReference type="Proteomes" id="UP000203589">
    <property type="component" value="Chromosome"/>
</dbReference>
<name>A0A222EAB3_9RHOB</name>
<sequence length="140" mass="14343">MSWDTKAMTERKDTKGDLFQVGTDAAGLESFFADARAEPPQPGGDFLARIEAQALAEQPAVRSGVPSRAAPSPIGVLRQLRDALGGWAGMAGLATACAAGIWIGVSPPDGLTIFWGGDAAALGTIGVDPLSSFDLALMEG</sequence>
<evidence type="ECO:0008006" key="4">
    <source>
        <dbReference type="Google" id="ProtNLM"/>
    </source>
</evidence>
<evidence type="ECO:0000313" key="3">
    <source>
        <dbReference type="Proteomes" id="UP000203589"/>
    </source>
</evidence>
<evidence type="ECO:0000313" key="2">
    <source>
        <dbReference type="EMBL" id="ASP23116.1"/>
    </source>
</evidence>
<gene>
    <name evidence="2" type="ORF">ANTHELSMS3_04517</name>
</gene>